<protein>
    <submittedName>
        <fullName evidence="2">Uncharacterized protein</fullName>
    </submittedName>
</protein>
<keyword evidence="3" id="KW-1185">Reference proteome</keyword>
<dbReference type="EMBL" id="BNEK01000005">
    <property type="protein sequence ID" value="GHJ32680.1"/>
    <property type="molecule type" value="Genomic_DNA"/>
</dbReference>
<evidence type="ECO:0000313" key="3">
    <source>
        <dbReference type="Proteomes" id="UP001054854"/>
    </source>
</evidence>
<organism evidence="2 3">
    <name type="scientific">Streptomyces hygroscopicus</name>
    <dbReference type="NCBI Taxonomy" id="1912"/>
    <lineage>
        <taxon>Bacteria</taxon>
        <taxon>Bacillati</taxon>
        <taxon>Actinomycetota</taxon>
        <taxon>Actinomycetes</taxon>
        <taxon>Kitasatosporales</taxon>
        <taxon>Streptomycetaceae</taxon>
        <taxon>Streptomyces</taxon>
        <taxon>Streptomyces violaceusniger group</taxon>
    </lineage>
</organism>
<reference evidence="2" key="1">
    <citation type="submission" date="2024-05" db="EMBL/GenBank/DDBJ databases">
        <title>Whole genome shotgun sequence of Streptomyces hygroscopicus NBRC 113678.</title>
        <authorList>
            <person name="Komaki H."/>
            <person name="Tamura T."/>
        </authorList>
    </citation>
    <scope>NUCLEOTIDE SEQUENCE</scope>
    <source>
        <strain evidence="2">N11-34</strain>
    </source>
</reference>
<accession>A0ABQ3UAQ5</accession>
<evidence type="ECO:0000313" key="2">
    <source>
        <dbReference type="EMBL" id="GHJ32680.1"/>
    </source>
</evidence>
<sequence length="125" mass="12705">MAVIRWVRPGAHAPEPGGGLPHRPALAVAPAGEPWPGSRGREPAAGSGGGDQGGDRQRAVAVEPTPMIKEPSSLVAAAKEAGPERGGARPAGTPPAARRPGSSRTTGPWLTGPRIRPLPPPRFSD</sequence>
<gene>
    <name evidence="2" type="ORF">TPA0910_71130</name>
</gene>
<feature type="compositionally biased region" description="Pro residues" evidence="1">
    <location>
        <begin position="116"/>
        <end position="125"/>
    </location>
</feature>
<feature type="compositionally biased region" description="Low complexity" evidence="1">
    <location>
        <begin position="88"/>
        <end position="100"/>
    </location>
</feature>
<dbReference type="Proteomes" id="UP001054854">
    <property type="component" value="Unassembled WGS sequence"/>
</dbReference>
<comment type="caution">
    <text evidence="2">The sequence shown here is derived from an EMBL/GenBank/DDBJ whole genome shotgun (WGS) entry which is preliminary data.</text>
</comment>
<proteinExistence type="predicted"/>
<evidence type="ECO:0000256" key="1">
    <source>
        <dbReference type="SAM" id="MobiDB-lite"/>
    </source>
</evidence>
<feature type="region of interest" description="Disordered" evidence="1">
    <location>
        <begin position="1"/>
        <end position="125"/>
    </location>
</feature>
<name>A0ABQ3UAQ5_STRHY</name>